<sequence>MAFDTEANGFGIATLWVAPPLLLFGFFLPVLGIIGIENIAGLKKNSMHWFSWKNTIGLLVFLIALITYLITLEPTASLWDCAEFIASAYKLQVPHTPGTPLSLLFGRLFSMLAPDVQEVAWFVNSMSAFFSALAVFMVYHIIVHFGTKLMSSQQGWYHIVLILASLCGSLCLTFSDTFWYTAVEAETYGIASFFLLLLIWIMLKAVDSEESLRIRLFILLAYMSGLAYCIHPMCLLVLPILPFVWYTKDNHFRLFPALLKIGLGLVLVLLINRFVAIGIFDLAFTFDRIAVNNIGLPFYSGVFILLFVFVIACYFLLIKFNTYKMYTWAVIFLILGFLPYLMLFIRSNQNPPIDETNPEDLYQIKAYMNRESYGSSPLLYGPYFDAKIENVTTKNKAYYKDDSGYKVAGNRANYEFEKSRQTILPRMYSRDAHHVEAYRQWMGMKPNEKPNFAYNIKFMLSYQIGHMYLRYLLWNFVGRESDIQDSAWLKPWDRLSKGNFERARNQYWMIPLMLGIIGAWTQFRKDKKGFIVNLVFFLCTGLILALYLNSPPIEPRERDYIYVASYIAFAIWVGLGVLSIVQLFRKPGIALTLGAAIGLLLPVWMCYQNYDDHTRAGRTFQMDYAKAMLNTCAPNAVLFTGGDNDTFPLWYLQEVEGFRTDVRVVVLSYFNTDWYINQLKKQYYKSAPLQLTLTEKDYHQYGLNDVLYIDDKIKQGIDVQQYLSLISAEHPALKVVTGKDDAYHLLPSRLLKLKTSNYSAEPLFLRVSGNYLEKNALAILDLIVSNEWKRPFYFNVTSMNGLGIELEPYLVQEGLLYRLSPTKSENGPAVNIDLTYKNLIELTDFSNLADKQVNFNYEDYHARMIVPLRQAFNTLAEAYILEGDNEKAVEVIKVSLEKLHYPHLLPSFTDLYVAELLIELGNTKFAQDFTEQLFNFYYDQAIINIAENKTVERLDQYMLRQSAAILNSLGDSSYSKTLTTIGL</sequence>
<keyword evidence="3" id="KW-1185">Reference proteome</keyword>
<accession>A0A401U5K6</accession>
<dbReference type="Proteomes" id="UP000288227">
    <property type="component" value="Unassembled WGS sequence"/>
</dbReference>
<comment type="caution">
    <text evidence="2">The sequence shown here is derived from an EMBL/GenBank/DDBJ whole genome shotgun (WGS) entry which is preliminary data.</text>
</comment>
<feature type="transmembrane region" description="Helical" evidence="1">
    <location>
        <begin position="296"/>
        <end position="320"/>
    </location>
</feature>
<evidence type="ECO:0000313" key="3">
    <source>
        <dbReference type="Proteomes" id="UP000288227"/>
    </source>
</evidence>
<keyword evidence="1" id="KW-0812">Transmembrane</keyword>
<keyword evidence="1" id="KW-0472">Membrane</keyword>
<feature type="transmembrane region" description="Helical" evidence="1">
    <location>
        <begin position="20"/>
        <end position="40"/>
    </location>
</feature>
<name>A0A401U5K6_9BACT</name>
<keyword evidence="1" id="KW-1133">Transmembrane helix</keyword>
<dbReference type="AlphaFoldDB" id="A0A401U5K6"/>
<dbReference type="EMBL" id="BHXQ01000001">
    <property type="protein sequence ID" value="GCC50120.1"/>
    <property type="molecule type" value="Genomic_DNA"/>
</dbReference>
<feature type="transmembrane region" description="Helical" evidence="1">
    <location>
        <begin position="588"/>
        <end position="605"/>
    </location>
</feature>
<dbReference type="PANTHER" id="PTHR16214:SF3">
    <property type="entry name" value="TRANSMEMBRANE PROTEIN 260"/>
    <property type="match status" value="1"/>
</dbReference>
<dbReference type="InterPro" id="IPR021280">
    <property type="entry name" value="TMEM260-like"/>
</dbReference>
<organism evidence="2 3">
    <name type="scientific">Chryseotalea sanaruensis</name>
    <dbReference type="NCBI Taxonomy" id="2482724"/>
    <lineage>
        <taxon>Bacteria</taxon>
        <taxon>Pseudomonadati</taxon>
        <taxon>Bacteroidota</taxon>
        <taxon>Cytophagia</taxon>
        <taxon>Cytophagales</taxon>
        <taxon>Chryseotaleaceae</taxon>
        <taxon>Chryseotalea</taxon>
    </lineage>
</organism>
<gene>
    <name evidence="2" type="ORF">SanaruYs_03350</name>
</gene>
<feature type="transmembrane region" description="Helical" evidence="1">
    <location>
        <begin position="326"/>
        <end position="345"/>
    </location>
</feature>
<dbReference type="InterPro" id="IPR052724">
    <property type="entry name" value="GT117_domain-containing"/>
</dbReference>
<dbReference type="Pfam" id="PF11028">
    <property type="entry name" value="TMEM260-like"/>
    <property type="match status" value="1"/>
</dbReference>
<evidence type="ECO:0000256" key="1">
    <source>
        <dbReference type="SAM" id="Phobius"/>
    </source>
</evidence>
<feature type="transmembrane region" description="Helical" evidence="1">
    <location>
        <begin position="119"/>
        <end position="143"/>
    </location>
</feature>
<evidence type="ECO:0000313" key="2">
    <source>
        <dbReference type="EMBL" id="GCC50120.1"/>
    </source>
</evidence>
<feature type="transmembrane region" description="Helical" evidence="1">
    <location>
        <begin position="155"/>
        <end position="175"/>
    </location>
</feature>
<reference evidence="2 3" key="1">
    <citation type="submission" date="2018-11" db="EMBL/GenBank/DDBJ databases">
        <title>Chryseotalea sanarue gen. nov., sp., nov., a member of the family Cytophagaceae, isolated from a brackish lake in Hamamatsu Japan.</title>
        <authorList>
            <person name="Maejima Y."/>
            <person name="Iino T."/>
            <person name="Muraguchi Y."/>
            <person name="Fukuda K."/>
            <person name="Ohkuma M."/>
            <person name="Moriuchi R."/>
            <person name="Dohra H."/>
            <person name="Kimbara K."/>
            <person name="Shintani M."/>
        </authorList>
    </citation>
    <scope>NUCLEOTIDE SEQUENCE [LARGE SCALE GENOMIC DNA]</scope>
    <source>
        <strain evidence="2 3">Ys</strain>
    </source>
</reference>
<feature type="transmembrane region" description="Helical" evidence="1">
    <location>
        <begin position="530"/>
        <end position="548"/>
    </location>
</feature>
<feature type="transmembrane region" description="Helical" evidence="1">
    <location>
        <begin position="52"/>
        <end position="70"/>
    </location>
</feature>
<proteinExistence type="predicted"/>
<feature type="transmembrane region" description="Helical" evidence="1">
    <location>
        <begin position="560"/>
        <end position="581"/>
    </location>
</feature>
<feature type="transmembrane region" description="Helical" evidence="1">
    <location>
        <begin position="218"/>
        <end position="241"/>
    </location>
</feature>
<feature type="transmembrane region" description="Helical" evidence="1">
    <location>
        <begin position="261"/>
        <end position="284"/>
    </location>
</feature>
<feature type="transmembrane region" description="Helical" evidence="1">
    <location>
        <begin position="187"/>
        <end position="206"/>
    </location>
</feature>
<feature type="transmembrane region" description="Helical" evidence="1">
    <location>
        <begin position="506"/>
        <end position="523"/>
    </location>
</feature>
<dbReference type="PANTHER" id="PTHR16214">
    <property type="entry name" value="TRANSMEMBRANE PROTEIN 260"/>
    <property type="match status" value="1"/>
</dbReference>
<protein>
    <submittedName>
        <fullName evidence="2">DUF2723 domain-containing protein</fullName>
    </submittedName>
</protein>